<organism evidence="1 2">
    <name type="scientific">Pristionchus mayeri</name>
    <dbReference type="NCBI Taxonomy" id="1317129"/>
    <lineage>
        <taxon>Eukaryota</taxon>
        <taxon>Metazoa</taxon>
        <taxon>Ecdysozoa</taxon>
        <taxon>Nematoda</taxon>
        <taxon>Chromadorea</taxon>
        <taxon>Rhabditida</taxon>
        <taxon>Rhabditina</taxon>
        <taxon>Diplogasteromorpha</taxon>
        <taxon>Diplogasteroidea</taxon>
        <taxon>Neodiplogasteridae</taxon>
        <taxon>Pristionchus</taxon>
    </lineage>
</organism>
<comment type="caution">
    <text evidence="1">The sequence shown here is derived from an EMBL/GenBank/DDBJ whole genome shotgun (WGS) entry which is preliminary data.</text>
</comment>
<reference evidence="2" key="1">
    <citation type="submission" date="2022-10" db="EMBL/GenBank/DDBJ databases">
        <title>Genome assembly of Pristionchus species.</title>
        <authorList>
            <person name="Yoshida K."/>
            <person name="Sommer R.J."/>
        </authorList>
    </citation>
    <scope>NUCLEOTIDE SEQUENCE [LARGE SCALE GENOMIC DNA]</scope>
    <source>
        <strain evidence="2">RS5460</strain>
    </source>
</reference>
<dbReference type="EMBL" id="BTRK01000002">
    <property type="protein sequence ID" value="GMR35913.1"/>
    <property type="molecule type" value="Genomic_DNA"/>
</dbReference>
<accession>A0AAN5C3N4</accession>
<feature type="non-terminal residue" evidence="1">
    <location>
        <position position="1"/>
    </location>
</feature>
<gene>
    <name evidence="1" type="ORF">PMAYCL1PPCAC_06108</name>
</gene>
<evidence type="ECO:0000313" key="1">
    <source>
        <dbReference type="EMBL" id="GMR35913.1"/>
    </source>
</evidence>
<protein>
    <submittedName>
        <fullName evidence="1">Uncharacterized protein</fullName>
    </submittedName>
</protein>
<name>A0AAN5C3N4_9BILA</name>
<dbReference type="InterPro" id="IPR042097">
    <property type="entry name" value="Aminopeptidase_N-like_N_sf"/>
</dbReference>
<evidence type="ECO:0000313" key="2">
    <source>
        <dbReference type="Proteomes" id="UP001328107"/>
    </source>
</evidence>
<keyword evidence="2" id="KW-1185">Reference proteome</keyword>
<dbReference type="AlphaFoldDB" id="A0AAN5C3N4"/>
<dbReference type="Gene3D" id="2.60.40.1730">
    <property type="entry name" value="tricorn interacting facor f3 domain"/>
    <property type="match status" value="1"/>
</dbReference>
<sequence>TQLCASFAENEDALPVYLRGIGWRNVEAELRQDLRLSPYIRPTSYELRLNVSVSGYGGAKKSRFDGNVRIFVDISAPVREIELHSQGLTIREATLHGLEFKAASPTEEEWVELNNGK</sequence>
<dbReference type="SUPFAM" id="SSF63737">
    <property type="entry name" value="Leukotriene A4 hydrolase N-terminal domain"/>
    <property type="match status" value="1"/>
</dbReference>
<proteinExistence type="predicted"/>
<feature type="non-terminal residue" evidence="1">
    <location>
        <position position="117"/>
    </location>
</feature>
<dbReference type="Proteomes" id="UP001328107">
    <property type="component" value="Unassembled WGS sequence"/>
</dbReference>